<evidence type="ECO:0008006" key="5">
    <source>
        <dbReference type="Google" id="ProtNLM"/>
    </source>
</evidence>
<evidence type="ECO:0000256" key="1">
    <source>
        <dbReference type="SAM" id="Coils"/>
    </source>
</evidence>
<evidence type="ECO:0000256" key="2">
    <source>
        <dbReference type="SAM" id="MobiDB-lite"/>
    </source>
</evidence>
<evidence type="ECO:0000313" key="4">
    <source>
        <dbReference type="Proteomes" id="UP001369815"/>
    </source>
</evidence>
<organism evidence="3 4">
    <name type="scientific">Daldinia eschscholtzii</name>
    <dbReference type="NCBI Taxonomy" id="292717"/>
    <lineage>
        <taxon>Eukaryota</taxon>
        <taxon>Fungi</taxon>
        <taxon>Dikarya</taxon>
        <taxon>Ascomycota</taxon>
        <taxon>Pezizomycotina</taxon>
        <taxon>Sordariomycetes</taxon>
        <taxon>Xylariomycetidae</taxon>
        <taxon>Xylariales</taxon>
        <taxon>Hypoxylaceae</taxon>
        <taxon>Daldinia</taxon>
    </lineage>
</organism>
<evidence type="ECO:0000313" key="3">
    <source>
        <dbReference type="EMBL" id="KAK6955716.1"/>
    </source>
</evidence>
<sequence length="439" mass="50607">MASNVRRGSEDDVKPVPGSPGDEHPVIQSVTRERKRHNAEIRRVKIQLAELEAEQDKLWVNNEQLRELLDHLPDQTSMDEYVSRIDDLQNNNDHLQEEIWKLKGMSTEEVNELRDEVLPTHARNSITPEQLTIEYRNYIDGIMNLIYAWVKPLLDNEKFARKVVDMARQDGSGAELVRWLDAYPDIARLSSFHVSTEYVLLAIIIRWVDQHVFSASLGGMSPELVEMLDNIENSLYNDVSPRHRVVEIRRWRQTTYCALTQHPEYKQARITHEENLAIELRKILLFLPTVRDDARALQRLQSTIVFPALELNELFLTSTDYFHLQSWDFLPGKGVRSGATTTPEQLYEYREWVELEDPLDNSSKVSLQDKSADETARRLDPVCTVVPAVILTTADDYEEVVLCCQAYIIAAWGLPQARSRKWNEQTAGFLNGFLEAPAL</sequence>
<accession>A0AAX6MT75</accession>
<feature type="region of interest" description="Disordered" evidence="2">
    <location>
        <begin position="1"/>
        <end position="34"/>
    </location>
</feature>
<keyword evidence="1" id="KW-0175">Coiled coil</keyword>
<gene>
    <name evidence="3" type="ORF">Daesc_003359</name>
</gene>
<dbReference type="EMBL" id="JBANMG010000003">
    <property type="protein sequence ID" value="KAK6955716.1"/>
    <property type="molecule type" value="Genomic_DNA"/>
</dbReference>
<dbReference type="AlphaFoldDB" id="A0AAX6MT75"/>
<protein>
    <recommendedName>
        <fullName evidence="5">BZIP transcription factor</fullName>
    </recommendedName>
</protein>
<proteinExistence type="predicted"/>
<comment type="caution">
    <text evidence="3">The sequence shown here is derived from an EMBL/GenBank/DDBJ whole genome shotgun (WGS) entry which is preliminary data.</text>
</comment>
<reference evidence="3 4" key="1">
    <citation type="journal article" date="2024" name="Front Chem Biol">
        <title>Unveiling the potential of Daldinia eschscholtzii MFLUCC 19-0629 through bioactivity and bioinformatics studies for enhanced sustainable agriculture production.</title>
        <authorList>
            <person name="Brooks S."/>
            <person name="Weaver J.A."/>
            <person name="Klomchit A."/>
            <person name="Alharthi S.A."/>
            <person name="Onlamun T."/>
            <person name="Nurani R."/>
            <person name="Vong T.K."/>
            <person name="Alberti F."/>
            <person name="Greco C."/>
        </authorList>
    </citation>
    <scope>NUCLEOTIDE SEQUENCE [LARGE SCALE GENOMIC DNA]</scope>
    <source>
        <strain evidence="3">MFLUCC 19-0629</strain>
    </source>
</reference>
<keyword evidence="4" id="KW-1185">Reference proteome</keyword>
<name>A0AAX6MT75_9PEZI</name>
<dbReference type="Proteomes" id="UP001369815">
    <property type="component" value="Unassembled WGS sequence"/>
</dbReference>
<feature type="coiled-coil region" evidence="1">
    <location>
        <begin position="78"/>
        <end position="105"/>
    </location>
</feature>